<feature type="binding site" evidence="3">
    <location>
        <position position="101"/>
    </location>
    <ligand>
        <name>Zn(2+)</name>
        <dbReference type="ChEBI" id="CHEBI:29105"/>
        <label>1</label>
    </ligand>
</feature>
<feature type="region of interest" description="Disordered" evidence="6">
    <location>
        <begin position="145"/>
        <end position="171"/>
    </location>
</feature>
<sequence length="171" mass="19532">MSILPYVLRDFWEDPWSGLSRPSRLFDQGFGNVLTDDDLALSMFNRFGPSSGVRRPPQSSGMSEVVNNENEFRIGLDVRHFKPEELKVTTKDNRIVVNAKHEERPDEHGYIMREFTRQYVLPKDVDPNTVTSGLSRDGVLTIKAPKKALKAPEERAIPITHEPSDQKEPEK</sequence>
<proteinExistence type="inferred from homology"/>
<dbReference type="PRINTS" id="PR00299">
    <property type="entry name" value="ACRYSTALLIN"/>
</dbReference>
<evidence type="ECO:0000256" key="1">
    <source>
        <dbReference type="ARBA" id="ARBA00023016"/>
    </source>
</evidence>
<dbReference type="PANTHER" id="PTHR45640:SF13">
    <property type="entry name" value="HEAT SHOCK PROTEIN 22-RELATED"/>
    <property type="match status" value="1"/>
</dbReference>
<gene>
    <name evidence="8" type="ORF">BaRGS_00031115</name>
</gene>
<comment type="similarity">
    <text evidence="2 4 5">Belongs to the small heat shock protein (HSP20) family.</text>
</comment>
<evidence type="ECO:0000256" key="6">
    <source>
        <dbReference type="SAM" id="MobiDB-lite"/>
    </source>
</evidence>
<evidence type="ECO:0000256" key="4">
    <source>
        <dbReference type="PROSITE-ProRule" id="PRU00285"/>
    </source>
</evidence>
<organism evidence="8 9">
    <name type="scientific">Batillaria attramentaria</name>
    <dbReference type="NCBI Taxonomy" id="370345"/>
    <lineage>
        <taxon>Eukaryota</taxon>
        <taxon>Metazoa</taxon>
        <taxon>Spiralia</taxon>
        <taxon>Lophotrochozoa</taxon>
        <taxon>Mollusca</taxon>
        <taxon>Gastropoda</taxon>
        <taxon>Caenogastropoda</taxon>
        <taxon>Sorbeoconcha</taxon>
        <taxon>Cerithioidea</taxon>
        <taxon>Batillariidae</taxon>
        <taxon>Batillaria</taxon>
    </lineage>
</organism>
<reference evidence="8 9" key="1">
    <citation type="journal article" date="2023" name="Sci. Data">
        <title>Genome assembly of the Korean intertidal mud-creeper Batillaria attramentaria.</title>
        <authorList>
            <person name="Patra A.K."/>
            <person name="Ho P.T."/>
            <person name="Jun S."/>
            <person name="Lee S.J."/>
            <person name="Kim Y."/>
            <person name="Won Y.J."/>
        </authorList>
    </citation>
    <scope>NUCLEOTIDE SEQUENCE [LARGE SCALE GENOMIC DNA]</scope>
    <source>
        <strain evidence="8">Wonlab-2016</strain>
    </source>
</reference>
<accession>A0ABD0JRR0</accession>
<dbReference type="Pfam" id="PF00011">
    <property type="entry name" value="HSP20"/>
    <property type="match status" value="1"/>
</dbReference>
<evidence type="ECO:0000256" key="2">
    <source>
        <dbReference type="PIRNR" id="PIRNR036514"/>
    </source>
</evidence>
<dbReference type="GO" id="GO:0005737">
    <property type="term" value="C:cytoplasm"/>
    <property type="evidence" value="ECO:0007669"/>
    <property type="project" value="UniProtKB-ARBA"/>
</dbReference>
<evidence type="ECO:0000259" key="7">
    <source>
        <dbReference type="PROSITE" id="PS01031"/>
    </source>
</evidence>
<evidence type="ECO:0000313" key="8">
    <source>
        <dbReference type="EMBL" id="KAK7477637.1"/>
    </source>
</evidence>
<dbReference type="Proteomes" id="UP001519460">
    <property type="component" value="Unassembled WGS sequence"/>
</dbReference>
<keyword evidence="1" id="KW-0346">Stress response</keyword>
<evidence type="ECO:0000256" key="5">
    <source>
        <dbReference type="RuleBase" id="RU003616"/>
    </source>
</evidence>
<dbReference type="InterPro" id="IPR001436">
    <property type="entry name" value="Alpha-crystallin/sHSP_animal"/>
</dbReference>
<dbReference type="InterPro" id="IPR055269">
    <property type="entry name" value="Alpha-crystallin/HSP_16"/>
</dbReference>
<dbReference type="PROSITE" id="PS01031">
    <property type="entry name" value="SHSP"/>
    <property type="match status" value="1"/>
</dbReference>
<dbReference type="Gene3D" id="2.60.40.790">
    <property type="match status" value="1"/>
</dbReference>
<keyword evidence="3" id="KW-0479">Metal-binding</keyword>
<feature type="domain" description="SHSP" evidence="7">
    <location>
        <begin position="53"/>
        <end position="162"/>
    </location>
</feature>
<dbReference type="PIRSF" id="PIRSF036514">
    <property type="entry name" value="Sm_HSP_B1"/>
    <property type="match status" value="1"/>
</dbReference>
<dbReference type="PANTHER" id="PTHR45640">
    <property type="entry name" value="HEAT SHOCK PROTEIN HSP-12.2-RELATED"/>
    <property type="match status" value="1"/>
</dbReference>
<keyword evidence="9" id="KW-1185">Reference proteome</keyword>
<feature type="binding site" evidence="3">
    <location>
        <position position="103"/>
    </location>
    <ligand>
        <name>Zn(2+)</name>
        <dbReference type="ChEBI" id="CHEBI:29105"/>
        <label>1</label>
    </ligand>
</feature>
<dbReference type="InterPro" id="IPR008978">
    <property type="entry name" value="HSP20-like_chaperone"/>
</dbReference>
<dbReference type="EMBL" id="JACVVK020000344">
    <property type="protein sequence ID" value="KAK7477637.1"/>
    <property type="molecule type" value="Genomic_DNA"/>
</dbReference>
<feature type="compositionally biased region" description="Basic and acidic residues" evidence="6">
    <location>
        <begin position="150"/>
        <end position="171"/>
    </location>
</feature>
<dbReference type="SUPFAM" id="SSF49764">
    <property type="entry name" value="HSP20-like chaperones"/>
    <property type="match status" value="1"/>
</dbReference>
<dbReference type="InterPro" id="IPR002068">
    <property type="entry name" value="A-crystallin/Hsp20_dom"/>
</dbReference>
<keyword evidence="3" id="KW-0862">Zinc</keyword>
<evidence type="ECO:0000313" key="9">
    <source>
        <dbReference type="Proteomes" id="UP001519460"/>
    </source>
</evidence>
<comment type="caution">
    <text evidence="8">The sequence shown here is derived from an EMBL/GenBank/DDBJ whole genome shotgun (WGS) entry which is preliminary data.</text>
</comment>
<dbReference type="AlphaFoldDB" id="A0ABD0JRR0"/>
<evidence type="ECO:0000256" key="3">
    <source>
        <dbReference type="PIRSR" id="PIRSR036514-1"/>
    </source>
</evidence>
<feature type="binding site" evidence="3">
    <location>
        <position position="108"/>
    </location>
    <ligand>
        <name>Zn(2+)</name>
        <dbReference type="ChEBI" id="CHEBI:29105"/>
        <label>1</label>
    </ligand>
</feature>
<protein>
    <recommendedName>
        <fullName evidence="7">SHSP domain-containing protein</fullName>
    </recommendedName>
</protein>
<dbReference type="CDD" id="cd06526">
    <property type="entry name" value="metazoan_ACD"/>
    <property type="match status" value="1"/>
</dbReference>
<name>A0ABD0JRR0_9CAEN</name>